<protein>
    <recommendedName>
        <fullName evidence="5">Glycosyl transferase, group 1</fullName>
    </recommendedName>
</protein>
<feature type="domain" description="Glycosyltransferase subfamily 4-like N-terminal" evidence="3">
    <location>
        <begin position="15"/>
        <end position="182"/>
    </location>
</feature>
<evidence type="ECO:0000313" key="4">
    <source>
        <dbReference type="EMBL" id="VAX31502.1"/>
    </source>
</evidence>
<organism evidence="4">
    <name type="scientific">hydrothermal vent metagenome</name>
    <dbReference type="NCBI Taxonomy" id="652676"/>
    <lineage>
        <taxon>unclassified sequences</taxon>
        <taxon>metagenomes</taxon>
        <taxon>ecological metagenomes</taxon>
    </lineage>
</organism>
<dbReference type="PANTHER" id="PTHR46401">
    <property type="entry name" value="GLYCOSYLTRANSFERASE WBBK-RELATED"/>
    <property type="match status" value="1"/>
</dbReference>
<reference evidence="4" key="1">
    <citation type="submission" date="2018-06" db="EMBL/GenBank/DDBJ databases">
        <authorList>
            <person name="Zhirakovskaya E."/>
        </authorList>
    </citation>
    <scope>NUCLEOTIDE SEQUENCE</scope>
</reference>
<dbReference type="Pfam" id="PF13439">
    <property type="entry name" value="Glyco_transf_4"/>
    <property type="match status" value="1"/>
</dbReference>
<accession>A0A3B1CT03</accession>
<name>A0A3B1CT03_9ZZZZ</name>
<evidence type="ECO:0008006" key="5">
    <source>
        <dbReference type="Google" id="ProtNLM"/>
    </source>
</evidence>
<gene>
    <name evidence="4" type="ORF">MNBD_NITROSPIRAE03-1039</name>
</gene>
<dbReference type="Pfam" id="PF00534">
    <property type="entry name" value="Glycos_transf_1"/>
    <property type="match status" value="1"/>
</dbReference>
<evidence type="ECO:0000259" key="3">
    <source>
        <dbReference type="Pfam" id="PF13439"/>
    </source>
</evidence>
<keyword evidence="1" id="KW-0808">Transferase</keyword>
<dbReference type="SUPFAM" id="SSF53756">
    <property type="entry name" value="UDP-Glycosyltransferase/glycogen phosphorylase"/>
    <property type="match status" value="1"/>
</dbReference>
<dbReference type="Gene3D" id="3.40.50.2000">
    <property type="entry name" value="Glycogen Phosphorylase B"/>
    <property type="match status" value="2"/>
</dbReference>
<dbReference type="InterPro" id="IPR001296">
    <property type="entry name" value="Glyco_trans_1"/>
</dbReference>
<dbReference type="PANTHER" id="PTHR46401:SF2">
    <property type="entry name" value="GLYCOSYLTRANSFERASE WBBK-RELATED"/>
    <property type="match status" value="1"/>
</dbReference>
<dbReference type="CDD" id="cd03809">
    <property type="entry name" value="GT4_MtfB-like"/>
    <property type="match status" value="1"/>
</dbReference>
<sequence>MNIAINTLSVTPQRGGAKTYLVNLVRNLSNVDKDNIYYLIVSPVNESLFDIRAGNFKKICLPLYSDNTILRVFLEQFLLFFYIKRYKVDVLFSPGNFATIYPGCKQILVIQGPLTVKEIRRKHAPDEISWIHRLYYDLMLPVSIRKADKIIAVSNDIKRNLLKQINIPEQKILVIHEGIDLAFVENKKNSEYTSSAQKPYILFVSTLFKYKNADKLLAAFVRLKNEKRIPHLLVVVGRDPKGETEKLKKIVEREQLSEQVIFAGALPHNELAAVYENADVFIYPSGVESFGLPVLEAMACGTPVIASNRMSVPEISGDAALIVDPDNVREMSEAIYRVISDEKLKKTLVRKGYERVRKFTWEKTAQETLKVFREVHGSVC</sequence>
<dbReference type="EMBL" id="UOGI01000109">
    <property type="protein sequence ID" value="VAX31502.1"/>
    <property type="molecule type" value="Genomic_DNA"/>
</dbReference>
<dbReference type="FunFam" id="3.40.50.2000:FF:000119">
    <property type="entry name" value="Glycosyl transferase group 1"/>
    <property type="match status" value="1"/>
</dbReference>
<proteinExistence type="predicted"/>
<dbReference type="AlphaFoldDB" id="A0A3B1CT03"/>
<feature type="domain" description="Glycosyl transferase family 1" evidence="2">
    <location>
        <begin position="191"/>
        <end position="355"/>
    </location>
</feature>
<evidence type="ECO:0000256" key="1">
    <source>
        <dbReference type="ARBA" id="ARBA00022679"/>
    </source>
</evidence>
<dbReference type="InterPro" id="IPR028098">
    <property type="entry name" value="Glyco_trans_4-like_N"/>
</dbReference>
<dbReference type="GO" id="GO:0016757">
    <property type="term" value="F:glycosyltransferase activity"/>
    <property type="evidence" value="ECO:0007669"/>
    <property type="project" value="InterPro"/>
</dbReference>
<evidence type="ECO:0000259" key="2">
    <source>
        <dbReference type="Pfam" id="PF00534"/>
    </source>
</evidence>
<dbReference type="GO" id="GO:0009103">
    <property type="term" value="P:lipopolysaccharide biosynthetic process"/>
    <property type="evidence" value="ECO:0007669"/>
    <property type="project" value="TreeGrafter"/>
</dbReference>